<dbReference type="PANTHER" id="PTHR13947:SF37">
    <property type="entry name" value="LD18367P"/>
    <property type="match status" value="1"/>
</dbReference>
<evidence type="ECO:0000259" key="2">
    <source>
        <dbReference type="PROSITE" id="PS51186"/>
    </source>
</evidence>
<organism evidence="3 4">
    <name type="scientific">Aspergillus nanangensis</name>
    <dbReference type="NCBI Taxonomy" id="2582783"/>
    <lineage>
        <taxon>Eukaryota</taxon>
        <taxon>Fungi</taxon>
        <taxon>Dikarya</taxon>
        <taxon>Ascomycota</taxon>
        <taxon>Pezizomycotina</taxon>
        <taxon>Eurotiomycetes</taxon>
        <taxon>Eurotiomycetidae</taxon>
        <taxon>Eurotiales</taxon>
        <taxon>Aspergillaceae</taxon>
        <taxon>Aspergillus</taxon>
        <taxon>Aspergillus subgen. Circumdati</taxon>
    </lineage>
</organism>
<dbReference type="SUPFAM" id="SSF55729">
    <property type="entry name" value="Acyl-CoA N-acyltransferases (Nat)"/>
    <property type="match status" value="1"/>
</dbReference>
<reference evidence="3" key="1">
    <citation type="journal article" date="2019" name="Beilstein J. Org. Chem.">
        <title>Nanangenines: drimane sesquiterpenoids as the dominant metabolite cohort of a novel Australian fungus, Aspergillus nanangensis.</title>
        <authorList>
            <person name="Lacey H.J."/>
            <person name="Gilchrist C.L.M."/>
            <person name="Crombie A."/>
            <person name="Kalaitzis J.A."/>
            <person name="Vuong D."/>
            <person name="Rutledge P.J."/>
            <person name="Turner P."/>
            <person name="Pitt J.I."/>
            <person name="Lacey E."/>
            <person name="Chooi Y.H."/>
            <person name="Piggott A.M."/>
        </authorList>
    </citation>
    <scope>NUCLEOTIDE SEQUENCE</scope>
    <source>
        <strain evidence="3">MST-FP2251</strain>
    </source>
</reference>
<dbReference type="InterPro" id="IPR016181">
    <property type="entry name" value="Acyl_CoA_acyltransferase"/>
</dbReference>
<sequence length="175" mass="19707">MSITLRTHTPEDLPWIVSRHGALYTAEYSWGPRFEALVEQIATDFNTSHDPATERCWIAQDDTVPKSNSPSSAADVDASLGCIMLVRDPEAPKTAKLRLLLVEPRARGRGVGRALIQECIRFAREKGYERLVLWTQSILVGARRLYAAEGFKLVKEEVHEGFGVRLIGEFWELVL</sequence>
<dbReference type="EMBL" id="VCAU01000057">
    <property type="protein sequence ID" value="KAF9887689.1"/>
    <property type="molecule type" value="Genomic_DNA"/>
</dbReference>
<evidence type="ECO:0000313" key="4">
    <source>
        <dbReference type="Proteomes" id="UP001194746"/>
    </source>
</evidence>
<keyword evidence="4" id="KW-1185">Reference proteome</keyword>
<dbReference type="AlphaFoldDB" id="A0AAD4CJH3"/>
<dbReference type="GO" id="GO:0008080">
    <property type="term" value="F:N-acetyltransferase activity"/>
    <property type="evidence" value="ECO:0007669"/>
    <property type="project" value="InterPro"/>
</dbReference>
<protein>
    <recommendedName>
        <fullName evidence="2">N-acetyltransferase domain-containing protein</fullName>
    </recommendedName>
</protein>
<comment type="caution">
    <text evidence="3">The sequence shown here is derived from an EMBL/GenBank/DDBJ whole genome shotgun (WGS) entry which is preliminary data.</text>
</comment>
<dbReference type="Gene3D" id="3.40.630.30">
    <property type="match status" value="1"/>
</dbReference>
<evidence type="ECO:0000313" key="3">
    <source>
        <dbReference type="EMBL" id="KAF9887689.1"/>
    </source>
</evidence>
<proteinExistence type="predicted"/>
<feature type="domain" description="N-acetyltransferase" evidence="2">
    <location>
        <begin position="3"/>
        <end position="175"/>
    </location>
</feature>
<gene>
    <name evidence="3" type="ORF">FE257_009642</name>
</gene>
<dbReference type="InterPro" id="IPR050769">
    <property type="entry name" value="NAT_camello-type"/>
</dbReference>
<dbReference type="Pfam" id="PF00583">
    <property type="entry name" value="Acetyltransf_1"/>
    <property type="match status" value="1"/>
</dbReference>
<name>A0AAD4CJH3_ASPNN</name>
<dbReference type="PANTHER" id="PTHR13947">
    <property type="entry name" value="GNAT FAMILY N-ACETYLTRANSFERASE"/>
    <property type="match status" value="1"/>
</dbReference>
<reference evidence="3" key="2">
    <citation type="submission" date="2020-02" db="EMBL/GenBank/DDBJ databases">
        <authorList>
            <person name="Gilchrist C.L.M."/>
            <person name="Chooi Y.-H."/>
        </authorList>
    </citation>
    <scope>NUCLEOTIDE SEQUENCE</scope>
    <source>
        <strain evidence="3">MST-FP2251</strain>
    </source>
</reference>
<keyword evidence="1" id="KW-0808">Transferase</keyword>
<dbReference type="CDD" id="cd04301">
    <property type="entry name" value="NAT_SF"/>
    <property type="match status" value="1"/>
</dbReference>
<accession>A0AAD4CJH3</accession>
<evidence type="ECO:0000256" key="1">
    <source>
        <dbReference type="ARBA" id="ARBA00022679"/>
    </source>
</evidence>
<dbReference type="PROSITE" id="PS51186">
    <property type="entry name" value="GNAT"/>
    <property type="match status" value="1"/>
</dbReference>
<dbReference type="InterPro" id="IPR000182">
    <property type="entry name" value="GNAT_dom"/>
</dbReference>
<dbReference type="Proteomes" id="UP001194746">
    <property type="component" value="Unassembled WGS sequence"/>
</dbReference>